<dbReference type="OrthoDB" id="9796567at2"/>
<protein>
    <submittedName>
        <fullName evidence="2">Probable transmembrane protein</fullName>
    </submittedName>
</protein>
<proteinExistence type="predicted"/>
<sequence>MTKLRRLLPMLLLGSLLALPVAASPLTNPRWDQLDTEQQTVMAPLAGEWDRYAPEKKKTLLAIVPEYRSLDAAGRLRLQSKLKIWSDLTLEQRQQIRNNWKTLQSLPPADREKAIQRLKQVQLKPQASG</sequence>
<evidence type="ECO:0000313" key="3">
    <source>
        <dbReference type="Proteomes" id="UP000198290"/>
    </source>
</evidence>
<dbReference type="KEGG" id="amah:DLM_3736"/>
<feature type="signal peptide" evidence="1">
    <location>
        <begin position="1"/>
        <end position="23"/>
    </location>
</feature>
<dbReference type="EMBL" id="AP018823">
    <property type="protein sequence ID" value="BBF87320.1"/>
    <property type="molecule type" value="Genomic_DNA"/>
</dbReference>
<dbReference type="AlphaFoldDB" id="A0A3G9GHI1"/>
<dbReference type="Pfam" id="PF11304">
    <property type="entry name" value="DUF3106"/>
    <property type="match status" value="1"/>
</dbReference>
<gene>
    <name evidence="2" type="ORF">DLM_3736</name>
</gene>
<accession>A0A3G9GHI1</accession>
<dbReference type="STRING" id="332411.VI06_05595"/>
<organism evidence="2 3">
    <name type="scientific">Aquitalea magnusonii</name>
    <dbReference type="NCBI Taxonomy" id="332411"/>
    <lineage>
        <taxon>Bacteria</taxon>
        <taxon>Pseudomonadati</taxon>
        <taxon>Pseudomonadota</taxon>
        <taxon>Betaproteobacteria</taxon>
        <taxon>Neisseriales</taxon>
        <taxon>Chromobacteriaceae</taxon>
        <taxon>Aquitalea</taxon>
    </lineage>
</organism>
<evidence type="ECO:0000313" key="2">
    <source>
        <dbReference type="EMBL" id="BBF87320.1"/>
    </source>
</evidence>
<dbReference type="InterPro" id="IPR021455">
    <property type="entry name" value="DUF3106"/>
</dbReference>
<reference evidence="2 3" key="2">
    <citation type="journal article" date="2017" name="Genome Announc.">
        <title>Draft genome sequence of Aquitalea magnusonii strain H3, a plant growth-promoting bacterium of duckweed Lemna minor.</title>
        <authorList>
            <person name="Ishizawa H."/>
            <person name="Kuroda M."/>
            <person name="Ike M."/>
        </authorList>
    </citation>
    <scope>NUCLEOTIDE SEQUENCE [LARGE SCALE GENOMIC DNA]</scope>
    <source>
        <strain evidence="2 3">H3</strain>
    </source>
</reference>
<evidence type="ECO:0000256" key="1">
    <source>
        <dbReference type="SAM" id="SignalP"/>
    </source>
</evidence>
<feature type="chain" id="PRO_5018101337" evidence="1">
    <location>
        <begin position="24"/>
        <end position="129"/>
    </location>
</feature>
<dbReference type="Proteomes" id="UP000198290">
    <property type="component" value="Chromosome"/>
</dbReference>
<keyword evidence="2" id="KW-0472">Membrane</keyword>
<name>A0A3G9GHI1_9NEIS</name>
<keyword evidence="1" id="KW-0732">Signal</keyword>
<keyword evidence="3" id="KW-1185">Reference proteome</keyword>
<reference evidence="3" key="3">
    <citation type="journal article" date="2017" name="Plant Physiol. Biochem.">
        <title>Differential oxidative and antioxidative response of duckweed Lemna minor toward plant growth promoting/inhibiting bacteria.</title>
        <authorList>
            <person name="Ishizawa H."/>
            <person name="Kuroda M."/>
            <person name="Morikawa M."/>
            <person name="Ike M."/>
        </authorList>
    </citation>
    <scope>NUCLEOTIDE SEQUENCE [LARGE SCALE GENOMIC DNA]</scope>
    <source>
        <strain evidence="3">H3</strain>
    </source>
</reference>
<keyword evidence="2" id="KW-0812">Transmembrane</keyword>
<dbReference type="RefSeq" id="WP_089082587.1">
    <property type="nucleotide sequence ID" value="NZ_AP018823.1"/>
</dbReference>
<reference evidence="3" key="1">
    <citation type="journal article" date="2017" name="Biotechnol. Biofuels">
        <title>Evaluation of environmental bacterial communities as a factor affecting the growth of duckweed Lemna minor.</title>
        <authorList>
            <person name="Ishizawa H."/>
            <person name="Kuroda M."/>
            <person name="Morikawa M."/>
            <person name="Ike M."/>
        </authorList>
    </citation>
    <scope>NUCLEOTIDE SEQUENCE [LARGE SCALE GENOMIC DNA]</scope>
    <source>
        <strain evidence="3">H3</strain>
    </source>
</reference>